<evidence type="ECO:0000313" key="3">
    <source>
        <dbReference type="Proteomes" id="UP000590647"/>
    </source>
</evidence>
<proteinExistence type="predicted"/>
<dbReference type="Proteomes" id="UP000590647">
    <property type="component" value="Unassembled WGS sequence"/>
</dbReference>
<reference evidence="2 3" key="1">
    <citation type="submission" date="2020-08" db="EMBL/GenBank/DDBJ databases">
        <title>Sequencing the genomes of 1000 actinobacteria strains.</title>
        <authorList>
            <person name="Klenk H.-P."/>
        </authorList>
    </citation>
    <scope>NUCLEOTIDE SEQUENCE [LARGE SCALE GENOMIC DNA]</scope>
    <source>
        <strain evidence="2 3">DSM 40084</strain>
    </source>
</reference>
<protein>
    <submittedName>
        <fullName evidence="2">Uncharacterized protein</fullName>
    </submittedName>
</protein>
<keyword evidence="3" id="KW-1185">Reference proteome</keyword>
<dbReference type="RefSeq" id="WP_184984762.1">
    <property type="nucleotide sequence ID" value="NZ_JACHNE010000001.1"/>
</dbReference>
<evidence type="ECO:0000313" key="2">
    <source>
        <dbReference type="EMBL" id="MBB5795401.1"/>
    </source>
</evidence>
<gene>
    <name evidence="2" type="ORF">HDA41_003365</name>
</gene>
<organism evidence="2 3">
    <name type="scientific">Streptomyces caelestis</name>
    <dbReference type="NCBI Taxonomy" id="36816"/>
    <lineage>
        <taxon>Bacteria</taxon>
        <taxon>Bacillati</taxon>
        <taxon>Actinomycetota</taxon>
        <taxon>Actinomycetes</taxon>
        <taxon>Kitasatosporales</taxon>
        <taxon>Streptomycetaceae</taxon>
        <taxon>Streptomyces</taxon>
    </lineage>
</organism>
<dbReference type="AlphaFoldDB" id="A0A7W9LTB9"/>
<feature type="compositionally biased region" description="Basic and acidic residues" evidence="1">
    <location>
        <begin position="37"/>
        <end position="52"/>
    </location>
</feature>
<dbReference type="EMBL" id="JACHNE010000001">
    <property type="protein sequence ID" value="MBB5795401.1"/>
    <property type="molecule type" value="Genomic_DNA"/>
</dbReference>
<sequence>MTCRNGGEEGIAAAGQPLGDRAGFDDLVVQGAGHGGDSQRAEGGDPERVPIA</sequence>
<name>A0A7W9LTB9_9ACTN</name>
<feature type="region of interest" description="Disordered" evidence="1">
    <location>
        <begin position="1"/>
        <end position="52"/>
    </location>
</feature>
<accession>A0A7W9LTB9</accession>
<evidence type="ECO:0000256" key="1">
    <source>
        <dbReference type="SAM" id="MobiDB-lite"/>
    </source>
</evidence>
<comment type="caution">
    <text evidence="2">The sequence shown here is derived from an EMBL/GenBank/DDBJ whole genome shotgun (WGS) entry which is preliminary data.</text>
</comment>